<dbReference type="PANTHER" id="PTHR16469">
    <property type="entry name" value="UBIQUITIN-ASSOCIATED AND SH3 DOMAIN-CONTAINING BA-RELATED"/>
    <property type="match status" value="1"/>
</dbReference>
<keyword evidence="2 4" id="KW-0728">SH3 domain</keyword>
<dbReference type="PROSITE" id="PS50030">
    <property type="entry name" value="UBA"/>
    <property type="match status" value="1"/>
</dbReference>
<dbReference type="GeneTree" id="ENSGT00940000167071"/>
<reference evidence="7" key="2">
    <citation type="submission" date="2025-09" db="UniProtKB">
        <authorList>
            <consortium name="Ensembl"/>
        </authorList>
    </citation>
    <scope>IDENTIFICATION</scope>
</reference>
<dbReference type="SMART" id="SM00855">
    <property type="entry name" value="PGAM"/>
    <property type="match status" value="1"/>
</dbReference>
<dbReference type="InterPro" id="IPR009060">
    <property type="entry name" value="UBA-like_sf"/>
</dbReference>
<dbReference type="CDD" id="cd07067">
    <property type="entry name" value="HP_PGM_like"/>
    <property type="match status" value="1"/>
</dbReference>
<evidence type="ECO:0000256" key="2">
    <source>
        <dbReference type="ARBA" id="ARBA00022443"/>
    </source>
</evidence>
<dbReference type="PANTHER" id="PTHR16469:SF27">
    <property type="entry name" value="UBIQUITIN-ASSOCIATED AND SH3 DOMAIN-CONTAINING BA-RELATED"/>
    <property type="match status" value="1"/>
</dbReference>
<dbReference type="Gene3D" id="3.40.50.1240">
    <property type="entry name" value="Phosphoglycerate mutase-like"/>
    <property type="match status" value="1"/>
</dbReference>
<dbReference type="InterPro" id="IPR051710">
    <property type="entry name" value="Phosphatase_SH3-domain"/>
</dbReference>
<evidence type="ECO:0008006" key="9">
    <source>
        <dbReference type="Google" id="ProtNLM"/>
    </source>
</evidence>
<dbReference type="Gene3D" id="1.10.8.10">
    <property type="entry name" value="DNA helicase RuvA subunit, C-terminal domain"/>
    <property type="match status" value="1"/>
</dbReference>
<dbReference type="Pfam" id="PF00300">
    <property type="entry name" value="His_Phos_1"/>
    <property type="match status" value="1"/>
</dbReference>
<sequence>MGTQTDEPLYARVMRRPRTCSALETLLAMGFPRSRALKALVSTAEKGVEEACEWLFSHLSDPSLDAPLPREFVLYLCPSGPLEENLMDFWRSCPSNPALAIPPHITLCQFFPCPDEAVSPLLSSLGTLAERLQPSFPQALSLRLVTAAAFLGLFVRDDQADVLRSLAGEFTTTATGIADVQVEPHRKQLHLTLAYQLQSTERAQAERLARCLDPSLPAAWHLRLYSRDLRYAGQETQRVLYSYYPQNDDELELIPGDFIFISPGNSTEALSGACTQMCCAWDLNLGSGASQQPKPSVWMGTQDRPTLCPISCSEGWLAGVSHLSGLSGFFPENYTERAHEAATWLLHRSYPMCEEIEGREMVKRKGDMAVAPPIPPHSFNGQTGDLQLHLTVIRHGERVDVTFGRHWLARNLDSNGTYIPKDLNLPPFLPVRPAGHRAQQLDPPLTRVGQLQAQLTGEAMRDKRVPVDAVFCSPALRCVQTAHYIIKGLGLVGLTPCVEPGLFEWMHWLRGVGSGGTSSASGPGEAGGSGGAEGSSGVLLSHPWMGAADLAAAGLPVDESYRPLISPPSLSPCESYEDFIKRIDCTARELMALCRAQGFHSVLFIGHAASLEACTRPLRRLPPRPQREFVINVRKVRSLFTHFMTNDPLNAHSRIKAHSFCLLHPKGSLFGIVLHSRTFFRVFQILGTGFPPYTSFIPWAKSNFQLEPSSL</sequence>
<evidence type="ECO:0000256" key="1">
    <source>
        <dbReference type="ARBA" id="ARBA00004496"/>
    </source>
</evidence>
<protein>
    <recommendedName>
        <fullName evidence="9">Ubiquitin associated and SH3 domain containing B</fullName>
    </recommendedName>
</protein>
<dbReference type="PROSITE" id="PS50002">
    <property type="entry name" value="SH3"/>
    <property type="match status" value="1"/>
</dbReference>
<dbReference type="SUPFAM" id="SSF46934">
    <property type="entry name" value="UBA-like"/>
    <property type="match status" value="1"/>
</dbReference>
<dbReference type="Gene3D" id="2.30.30.40">
    <property type="entry name" value="SH3 Domains"/>
    <property type="match status" value="2"/>
</dbReference>
<evidence type="ECO:0000259" key="6">
    <source>
        <dbReference type="PROSITE" id="PS50030"/>
    </source>
</evidence>
<evidence type="ECO:0000313" key="7">
    <source>
        <dbReference type="Ensembl" id="ENSEBUP00000011581.1"/>
    </source>
</evidence>
<dbReference type="Ensembl" id="ENSEBUT00000012153.1">
    <property type="protein sequence ID" value="ENSEBUP00000011581.1"/>
    <property type="gene ID" value="ENSEBUG00000007424.1"/>
</dbReference>
<organism evidence="7 8">
    <name type="scientific">Eptatretus burgeri</name>
    <name type="common">Inshore hagfish</name>
    <dbReference type="NCBI Taxonomy" id="7764"/>
    <lineage>
        <taxon>Eukaryota</taxon>
        <taxon>Metazoa</taxon>
        <taxon>Chordata</taxon>
        <taxon>Craniata</taxon>
        <taxon>Vertebrata</taxon>
        <taxon>Cyclostomata</taxon>
        <taxon>Myxini</taxon>
        <taxon>Myxiniformes</taxon>
        <taxon>Myxinidae</taxon>
        <taxon>Eptatretinae</taxon>
        <taxon>Eptatretus</taxon>
    </lineage>
</organism>
<dbReference type="InterPro" id="IPR036028">
    <property type="entry name" value="SH3-like_dom_sf"/>
</dbReference>
<dbReference type="AlphaFoldDB" id="A0A8C4Q8B5"/>
<dbReference type="SMART" id="SM00165">
    <property type="entry name" value="UBA"/>
    <property type="match status" value="1"/>
</dbReference>
<dbReference type="FunFam" id="1.10.8.10:FF:000053">
    <property type="entry name" value="Ubiquitin-associated and SH3 domain-containing, A"/>
    <property type="match status" value="1"/>
</dbReference>
<evidence type="ECO:0000313" key="8">
    <source>
        <dbReference type="Proteomes" id="UP000694388"/>
    </source>
</evidence>
<evidence type="ECO:0000256" key="4">
    <source>
        <dbReference type="PROSITE-ProRule" id="PRU00192"/>
    </source>
</evidence>
<dbReference type="GO" id="GO:0005737">
    <property type="term" value="C:cytoplasm"/>
    <property type="evidence" value="ECO:0007669"/>
    <property type="project" value="UniProtKB-SubCell"/>
</dbReference>
<dbReference type="Gene3D" id="3.90.1140.10">
    <property type="entry name" value="Cyclic phosphodiesterase"/>
    <property type="match status" value="1"/>
</dbReference>
<reference evidence="7" key="1">
    <citation type="submission" date="2025-08" db="UniProtKB">
        <authorList>
            <consortium name="Ensembl"/>
        </authorList>
    </citation>
    <scope>IDENTIFICATION</scope>
</reference>
<comment type="subcellular location">
    <subcellularLocation>
        <location evidence="1">Cytoplasm</location>
    </subcellularLocation>
</comment>
<feature type="domain" description="SH3" evidence="5">
    <location>
        <begin position="232"/>
        <end position="340"/>
    </location>
</feature>
<dbReference type="SUPFAM" id="SSF53254">
    <property type="entry name" value="Phosphoglycerate mutase-like"/>
    <property type="match status" value="1"/>
</dbReference>
<proteinExistence type="predicted"/>
<dbReference type="InterPro" id="IPR029033">
    <property type="entry name" value="His_PPase_superfam"/>
</dbReference>
<keyword evidence="3" id="KW-0963">Cytoplasm</keyword>
<accession>A0A8C4Q8B5</accession>
<feature type="domain" description="UBA" evidence="6">
    <location>
        <begin position="4"/>
        <end position="58"/>
    </location>
</feature>
<dbReference type="SUPFAM" id="SSF50044">
    <property type="entry name" value="SH3-domain"/>
    <property type="match status" value="1"/>
</dbReference>
<dbReference type="Pfam" id="PF22562">
    <property type="entry name" value="UBA_7"/>
    <property type="match status" value="1"/>
</dbReference>
<dbReference type="InterPro" id="IPR013078">
    <property type="entry name" value="His_Pase_superF_clade-1"/>
</dbReference>
<keyword evidence="8" id="KW-1185">Reference proteome</keyword>
<dbReference type="InterPro" id="IPR001452">
    <property type="entry name" value="SH3_domain"/>
</dbReference>
<evidence type="ECO:0000256" key="3">
    <source>
        <dbReference type="ARBA" id="ARBA00022490"/>
    </source>
</evidence>
<dbReference type="InterPro" id="IPR015940">
    <property type="entry name" value="UBA"/>
</dbReference>
<name>A0A8C4Q8B5_EPTBU</name>
<dbReference type="Proteomes" id="UP000694388">
    <property type="component" value="Unplaced"/>
</dbReference>
<evidence type="ECO:0000259" key="5">
    <source>
        <dbReference type="PROSITE" id="PS50002"/>
    </source>
</evidence>